<comment type="similarity">
    <text evidence="1 3">Belongs to the SKP1 family.</text>
</comment>
<reference evidence="5" key="1">
    <citation type="journal article" date="2008" name="Nat. Genet.">
        <title>The Pristionchus pacificus genome provides a unique perspective on nematode lifestyle and parasitism.</title>
        <authorList>
            <person name="Dieterich C."/>
            <person name="Clifton S.W."/>
            <person name="Schuster L.N."/>
            <person name="Chinwalla A."/>
            <person name="Delehaunty K."/>
            <person name="Dinkelacker I."/>
            <person name="Fulton L."/>
            <person name="Fulton R."/>
            <person name="Godfrey J."/>
            <person name="Minx P."/>
            <person name="Mitreva M."/>
            <person name="Roeseler W."/>
            <person name="Tian H."/>
            <person name="Witte H."/>
            <person name="Yang S.P."/>
            <person name="Wilson R.K."/>
            <person name="Sommer R.J."/>
        </authorList>
    </citation>
    <scope>NUCLEOTIDE SEQUENCE [LARGE SCALE GENOMIC DNA]</scope>
    <source>
        <strain evidence="5">PS312</strain>
    </source>
</reference>
<dbReference type="SMART" id="SM00512">
    <property type="entry name" value="Skp1"/>
    <property type="match status" value="1"/>
</dbReference>
<gene>
    <name evidence="4" type="primary">WBGene00277920</name>
</gene>
<evidence type="ECO:0000256" key="3">
    <source>
        <dbReference type="PIRNR" id="PIRNR028729"/>
    </source>
</evidence>
<dbReference type="GO" id="GO:0016567">
    <property type="term" value="P:protein ubiquitination"/>
    <property type="evidence" value="ECO:0007669"/>
    <property type="project" value="UniProtKB-UniPathway"/>
</dbReference>
<dbReference type="Gene3D" id="3.30.710.10">
    <property type="entry name" value="Potassium Channel Kv1.1, Chain A"/>
    <property type="match status" value="1"/>
</dbReference>
<evidence type="ECO:0000256" key="2">
    <source>
        <dbReference type="ARBA" id="ARBA00022786"/>
    </source>
</evidence>
<accession>A0A8R1UV17</accession>
<dbReference type="InterPro" id="IPR016897">
    <property type="entry name" value="SKP1"/>
</dbReference>
<evidence type="ECO:0000256" key="1">
    <source>
        <dbReference type="ARBA" id="ARBA00009993"/>
    </source>
</evidence>
<dbReference type="SUPFAM" id="SSF54695">
    <property type="entry name" value="POZ domain"/>
    <property type="match status" value="1"/>
</dbReference>
<dbReference type="GO" id="GO:0005634">
    <property type="term" value="C:nucleus"/>
    <property type="evidence" value="ECO:0000318"/>
    <property type="project" value="GO_Central"/>
</dbReference>
<dbReference type="GO" id="GO:0005737">
    <property type="term" value="C:cytoplasm"/>
    <property type="evidence" value="ECO:0000318"/>
    <property type="project" value="GO_Central"/>
</dbReference>
<dbReference type="Pfam" id="PF03931">
    <property type="entry name" value="Skp1_POZ"/>
    <property type="match status" value="1"/>
</dbReference>
<organism evidence="4 5">
    <name type="scientific">Pristionchus pacificus</name>
    <name type="common">Parasitic nematode worm</name>
    <dbReference type="NCBI Taxonomy" id="54126"/>
    <lineage>
        <taxon>Eukaryota</taxon>
        <taxon>Metazoa</taxon>
        <taxon>Ecdysozoa</taxon>
        <taxon>Nematoda</taxon>
        <taxon>Chromadorea</taxon>
        <taxon>Rhabditida</taxon>
        <taxon>Rhabditina</taxon>
        <taxon>Diplogasteromorpha</taxon>
        <taxon>Diplogasteroidea</taxon>
        <taxon>Neodiplogasteridae</taxon>
        <taxon>Pristionchus</taxon>
    </lineage>
</organism>
<dbReference type="OrthoDB" id="6771217at2759"/>
<keyword evidence="5" id="KW-1185">Reference proteome</keyword>
<accession>A0A2A6B3T5</accession>
<dbReference type="InterPro" id="IPR016073">
    <property type="entry name" value="Skp1_comp_POZ"/>
</dbReference>
<proteinExistence type="inferred from homology"/>
<keyword evidence="2 3" id="KW-0833">Ubl conjugation pathway</keyword>
<evidence type="ECO:0000313" key="4">
    <source>
        <dbReference type="EnsemblMetazoa" id="PPA39551.1"/>
    </source>
</evidence>
<comment type="pathway">
    <text evidence="3">Protein modification; protein ubiquitination.</text>
</comment>
<dbReference type="InterPro" id="IPR001232">
    <property type="entry name" value="SKP1-like"/>
</dbReference>
<dbReference type="GO" id="GO:0031146">
    <property type="term" value="P:SCF-dependent proteasomal ubiquitin-dependent protein catabolic process"/>
    <property type="evidence" value="ECO:0000318"/>
    <property type="project" value="GO_Central"/>
</dbReference>
<reference evidence="4" key="2">
    <citation type="submission" date="2022-06" db="UniProtKB">
        <authorList>
            <consortium name="EnsemblMetazoa"/>
        </authorList>
    </citation>
    <scope>IDENTIFICATION</scope>
    <source>
        <strain evidence="4">PS312</strain>
    </source>
</reference>
<dbReference type="InterPro" id="IPR011333">
    <property type="entry name" value="SKP1/BTB/POZ_sf"/>
</dbReference>
<name>A0A2A6B3T5_PRIPA</name>
<sequence>MPLITLVSSYGKSYQVETSVFKQSELISSLIEDLNLDIIPDAAAFPIPIRDVTGEVLEKVIEWCTHHKDDPVEMEKEEDSDCVLYPLSPWDEAFFEALRASTTIATMDTIEAASSLEIICFIEHAQKFIANRMMKTPGVDEADDEVAEDPTMLRKCIDW</sequence>
<dbReference type="EnsemblMetazoa" id="PPA39551.1">
    <property type="protein sequence ID" value="PPA39551.1"/>
    <property type="gene ID" value="WBGene00277920"/>
</dbReference>
<dbReference type="AlphaFoldDB" id="A0A2A6B3T5"/>
<comment type="function">
    <text evidence="3">Probable essential component of SCF (SKP1-CUL1-F-box protein) E3 ubiquitin-protein ligase complexes, which mediate the ubiquitination and subsequent proteasomal degradation of target proteins. Regulates cell proliferation during embryonic and larval development.</text>
</comment>
<dbReference type="PANTHER" id="PTHR11165">
    <property type="entry name" value="SKP1"/>
    <property type="match status" value="1"/>
</dbReference>
<evidence type="ECO:0000313" key="5">
    <source>
        <dbReference type="Proteomes" id="UP000005239"/>
    </source>
</evidence>
<dbReference type="PIRSF" id="PIRSF028729">
    <property type="entry name" value="E3_ubiquit_lig_SCF_Skp"/>
    <property type="match status" value="1"/>
</dbReference>
<dbReference type="GO" id="GO:0097602">
    <property type="term" value="F:cullin family protein binding"/>
    <property type="evidence" value="ECO:0000318"/>
    <property type="project" value="GO_Central"/>
</dbReference>
<protein>
    <recommendedName>
        <fullName evidence="3">Skp1-related protein</fullName>
    </recommendedName>
</protein>
<dbReference type="Proteomes" id="UP000005239">
    <property type="component" value="Unassembled WGS sequence"/>
</dbReference>